<accession>A0ABN5AE95</accession>
<dbReference type="Gene3D" id="1.20.58.1320">
    <property type="match status" value="1"/>
</dbReference>
<dbReference type="SUPFAM" id="SSF140959">
    <property type="entry name" value="Indolic compounds 2,3-dioxygenase-like"/>
    <property type="match status" value="1"/>
</dbReference>
<proteinExistence type="predicted"/>
<dbReference type="Pfam" id="PF08933">
    <property type="entry name" value="PrnB"/>
    <property type="match status" value="1"/>
</dbReference>
<dbReference type="InterPro" id="IPR037217">
    <property type="entry name" value="Trp/Indoleamine_2_3_dOase-like"/>
</dbReference>
<name>A0ABN5AE95_9BACI</name>
<dbReference type="GeneID" id="92853606"/>
<dbReference type="Proteomes" id="UP000196877">
    <property type="component" value="Chromosome"/>
</dbReference>
<dbReference type="InterPro" id="IPR015029">
    <property type="entry name" value="PrnB"/>
</dbReference>
<evidence type="ECO:0000313" key="1">
    <source>
        <dbReference type="EMBL" id="ASB88951.1"/>
    </source>
</evidence>
<protein>
    <submittedName>
        <fullName evidence="1">Uncharacterized protein</fullName>
    </submittedName>
</protein>
<gene>
    <name evidence="1" type="ORF">S101395_02444</name>
</gene>
<dbReference type="RefSeq" id="WP_006636165.1">
    <property type="nucleotide sequence ID" value="NZ_BORD01000006.1"/>
</dbReference>
<sequence>MASSEMTGSCEKALYPFGEFSRFVVHELPGYQQKEEYAEGVSALLHLMPSFDEVLDIVYGQPFAVRIRAIGDLGIFLVASELGQSSASRDIISRLKMLAASVGMAPRDTYSSYVNYNPKEALRTFTGDESEVNFIRQLQKSDEAIRPAAEKLLLLKKNPFHENRINFLEEAASCVRMLKHESRTVHQTVDPAFFFHCFRRYFFPIQIGGREYSAPSAVHLANLIIIDIVTGTASESHLQMIQTLFPYFEPKHKVNIAQAMSTPSLKDSYLKANDIEELSLLDEIYQSIIEYRLTHQGIVNRYIRKQDPDVKYGTGGFPFDSFLQELIDMVEVSRKDINDFVKK</sequence>
<evidence type="ECO:0000313" key="2">
    <source>
        <dbReference type="Proteomes" id="UP000196877"/>
    </source>
</evidence>
<keyword evidence="2" id="KW-1185">Reference proteome</keyword>
<organism evidence="1 2">
    <name type="scientific">Bacillus sonorensis</name>
    <dbReference type="NCBI Taxonomy" id="119858"/>
    <lineage>
        <taxon>Bacteria</taxon>
        <taxon>Bacillati</taxon>
        <taxon>Bacillota</taxon>
        <taxon>Bacilli</taxon>
        <taxon>Bacillales</taxon>
        <taxon>Bacillaceae</taxon>
        <taxon>Bacillus</taxon>
    </lineage>
</organism>
<dbReference type="EMBL" id="CP021920">
    <property type="protein sequence ID" value="ASB88951.1"/>
    <property type="molecule type" value="Genomic_DNA"/>
</dbReference>
<reference evidence="1 2" key="1">
    <citation type="submission" date="2017-06" db="EMBL/GenBank/DDBJ databases">
        <title>Genome sequence of Bacillus sonorensis strain SRCM101395.</title>
        <authorList>
            <person name="Cho S.H."/>
        </authorList>
    </citation>
    <scope>NUCLEOTIDE SEQUENCE [LARGE SCALE GENOMIC DNA]</scope>
    <source>
        <strain evidence="1 2">SRCM101395</strain>
    </source>
</reference>
<dbReference type="Gene3D" id="1.20.58.480">
    <property type="match status" value="1"/>
</dbReference>